<keyword evidence="4" id="KW-1185">Reference proteome</keyword>
<sequence length="477" mass="48190">MQQTYHKGLHFLPLNDHDGSPTSTAAHQSSPTSEKPPARPDASSSVGGHSAPVTQPSGSTSDLSSPPVDNPPSPPANTPSPPASTPSSPVNDPPPPPPPTSPSGGGDDDGATGGDDGGSSKGGPGGGSTGNGGSGSGKGSGKTAGDNDNDADDNHGGQRRTVHLPRLDSDDPGFVDTPVSAEFNFTGIAVYIFCIQPLGVVTGVPSLMNVSFSLDGAPASTFVHQGSPSDSGFLSGVNAFAKNGLADGPHTLKLSLAPNSVFILDYMLITQTVAATPSSTGIPVQSRVASPSPAPGDNGTTKKDRDTFAAALASSLGVLGILCFGTAFSIYRRRQLAARRERLERENAPPLAPMSGPVPFIPRYFPGTVVHSVPPPYAPSNTSSSSSLSALAAISEPLLAHTGTYVDFPPPLDEIAPPSFGDAITTPAVTFLSSHDVAVPPPRPESWGADPGMVPLPPSITSLSRSASLASAGDEDA</sequence>
<organism evidence="3 4">
    <name type="scientific">Mycena metata</name>
    <dbReference type="NCBI Taxonomy" id="1033252"/>
    <lineage>
        <taxon>Eukaryota</taxon>
        <taxon>Fungi</taxon>
        <taxon>Dikarya</taxon>
        <taxon>Basidiomycota</taxon>
        <taxon>Agaricomycotina</taxon>
        <taxon>Agaricomycetes</taxon>
        <taxon>Agaricomycetidae</taxon>
        <taxon>Agaricales</taxon>
        <taxon>Marasmiineae</taxon>
        <taxon>Mycenaceae</taxon>
        <taxon>Mycena</taxon>
    </lineage>
</organism>
<name>A0AAD7N794_9AGAR</name>
<evidence type="ECO:0000256" key="1">
    <source>
        <dbReference type="SAM" id="MobiDB-lite"/>
    </source>
</evidence>
<dbReference type="EMBL" id="JARKIB010000072">
    <property type="protein sequence ID" value="KAJ7748640.1"/>
    <property type="molecule type" value="Genomic_DNA"/>
</dbReference>
<feature type="region of interest" description="Disordered" evidence="1">
    <location>
        <begin position="279"/>
        <end position="303"/>
    </location>
</feature>
<feature type="compositionally biased region" description="Pro residues" evidence="1">
    <location>
        <begin position="91"/>
        <end position="101"/>
    </location>
</feature>
<gene>
    <name evidence="3" type="ORF">B0H16DRAFT_1725459</name>
</gene>
<accession>A0AAD7N794</accession>
<comment type="caution">
    <text evidence="3">The sequence shown here is derived from an EMBL/GenBank/DDBJ whole genome shotgun (WGS) entry which is preliminary data.</text>
</comment>
<reference evidence="3" key="1">
    <citation type="submission" date="2023-03" db="EMBL/GenBank/DDBJ databases">
        <title>Massive genome expansion in bonnet fungi (Mycena s.s.) driven by repeated elements and novel gene families across ecological guilds.</title>
        <authorList>
            <consortium name="Lawrence Berkeley National Laboratory"/>
            <person name="Harder C.B."/>
            <person name="Miyauchi S."/>
            <person name="Viragh M."/>
            <person name="Kuo A."/>
            <person name="Thoen E."/>
            <person name="Andreopoulos B."/>
            <person name="Lu D."/>
            <person name="Skrede I."/>
            <person name="Drula E."/>
            <person name="Henrissat B."/>
            <person name="Morin E."/>
            <person name="Kohler A."/>
            <person name="Barry K."/>
            <person name="LaButti K."/>
            <person name="Morin E."/>
            <person name="Salamov A."/>
            <person name="Lipzen A."/>
            <person name="Mereny Z."/>
            <person name="Hegedus B."/>
            <person name="Baldrian P."/>
            <person name="Stursova M."/>
            <person name="Weitz H."/>
            <person name="Taylor A."/>
            <person name="Grigoriev I.V."/>
            <person name="Nagy L.G."/>
            <person name="Martin F."/>
            <person name="Kauserud H."/>
        </authorList>
    </citation>
    <scope>NUCLEOTIDE SEQUENCE</scope>
    <source>
        <strain evidence="3">CBHHK182m</strain>
    </source>
</reference>
<proteinExistence type="predicted"/>
<feature type="compositionally biased region" description="Low complexity" evidence="1">
    <location>
        <begin position="462"/>
        <end position="477"/>
    </location>
</feature>
<dbReference type="Proteomes" id="UP001215598">
    <property type="component" value="Unassembled WGS sequence"/>
</dbReference>
<feature type="compositionally biased region" description="Gly residues" evidence="1">
    <location>
        <begin position="111"/>
        <end position="142"/>
    </location>
</feature>
<keyword evidence="2" id="KW-1133">Transmembrane helix</keyword>
<feature type="compositionally biased region" description="Polar residues" evidence="1">
    <location>
        <begin position="279"/>
        <end position="289"/>
    </location>
</feature>
<keyword evidence="2" id="KW-0812">Transmembrane</keyword>
<feature type="region of interest" description="Disordered" evidence="1">
    <location>
        <begin position="441"/>
        <end position="477"/>
    </location>
</feature>
<evidence type="ECO:0000313" key="4">
    <source>
        <dbReference type="Proteomes" id="UP001215598"/>
    </source>
</evidence>
<protein>
    <submittedName>
        <fullName evidence="3">Uncharacterized protein</fullName>
    </submittedName>
</protein>
<dbReference type="AlphaFoldDB" id="A0AAD7N794"/>
<evidence type="ECO:0000313" key="3">
    <source>
        <dbReference type="EMBL" id="KAJ7748640.1"/>
    </source>
</evidence>
<feature type="compositionally biased region" description="Polar residues" evidence="1">
    <location>
        <begin position="20"/>
        <end position="33"/>
    </location>
</feature>
<feature type="compositionally biased region" description="Polar residues" evidence="1">
    <location>
        <begin position="42"/>
        <end position="60"/>
    </location>
</feature>
<feature type="compositionally biased region" description="Pro residues" evidence="1">
    <location>
        <begin position="68"/>
        <end position="84"/>
    </location>
</feature>
<keyword evidence="2" id="KW-0472">Membrane</keyword>
<feature type="transmembrane region" description="Helical" evidence="2">
    <location>
        <begin position="308"/>
        <end position="331"/>
    </location>
</feature>
<evidence type="ECO:0000256" key="2">
    <source>
        <dbReference type="SAM" id="Phobius"/>
    </source>
</evidence>
<feature type="region of interest" description="Disordered" evidence="1">
    <location>
        <begin position="1"/>
        <end position="173"/>
    </location>
</feature>